<feature type="binding site" evidence="17">
    <location>
        <position position="265"/>
    </location>
    <ligand>
        <name>(6S)-NADPHX</name>
        <dbReference type="ChEBI" id="CHEBI:64076"/>
    </ligand>
</feature>
<comment type="function">
    <text evidence="18">Catalyzes the epimerization of the S- and R-forms of NAD(P)HX, a damaged form of NAD(P)H that is a result of enzymatic or heat-dependent hydration. This is a prerequisite for the S-specific NAD(P)H-hydrate dehydratase to allow the repair of both epimers of NAD(P)HX.</text>
</comment>
<dbReference type="InterPro" id="IPR036652">
    <property type="entry name" value="YjeF_N_dom_sf"/>
</dbReference>
<comment type="similarity">
    <text evidence="4 19">In the C-terminal section; belongs to the NnrD/CARKD family.</text>
</comment>
<keyword evidence="10 17" id="KW-0520">NAD</keyword>
<dbReference type="InterPro" id="IPR000631">
    <property type="entry name" value="CARKD"/>
</dbReference>
<keyword evidence="5 18" id="KW-0479">Metal-binding</keyword>
<dbReference type="FunFam" id="3.40.1190.20:FF:000017">
    <property type="entry name" value="Multifunctional fusion protein"/>
    <property type="match status" value="1"/>
</dbReference>
<feature type="binding site" evidence="17">
    <location>
        <position position="327"/>
    </location>
    <ligand>
        <name>(6S)-NADPHX</name>
        <dbReference type="ChEBI" id="CHEBI:64076"/>
    </ligand>
</feature>
<evidence type="ECO:0000256" key="11">
    <source>
        <dbReference type="ARBA" id="ARBA00023235"/>
    </source>
</evidence>
<dbReference type="SUPFAM" id="SSF64153">
    <property type="entry name" value="YjeF N-terminal domain-like"/>
    <property type="match status" value="1"/>
</dbReference>
<organism evidence="22 23">
    <name type="scientific">Vibrio vulnificus</name>
    <dbReference type="NCBI Taxonomy" id="672"/>
    <lineage>
        <taxon>Bacteria</taxon>
        <taxon>Pseudomonadati</taxon>
        <taxon>Pseudomonadota</taxon>
        <taxon>Gammaproteobacteria</taxon>
        <taxon>Vibrionales</taxon>
        <taxon>Vibrionaceae</taxon>
        <taxon>Vibrio</taxon>
    </lineage>
</organism>
<evidence type="ECO:0000259" key="20">
    <source>
        <dbReference type="PROSITE" id="PS51383"/>
    </source>
</evidence>
<proteinExistence type="inferred from homology"/>
<evidence type="ECO:0000256" key="8">
    <source>
        <dbReference type="ARBA" id="ARBA00022857"/>
    </source>
</evidence>
<dbReference type="GO" id="GO:0046872">
    <property type="term" value="F:metal ion binding"/>
    <property type="evidence" value="ECO:0007669"/>
    <property type="project" value="UniProtKB-UniRule"/>
</dbReference>
<evidence type="ECO:0000256" key="5">
    <source>
        <dbReference type="ARBA" id="ARBA00022723"/>
    </source>
</evidence>
<dbReference type="PROSITE" id="PS01050">
    <property type="entry name" value="YJEF_C_2"/>
    <property type="match status" value="1"/>
</dbReference>
<dbReference type="PROSITE" id="PS51385">
    <property type="entry name" value="YJEF_N"/>
    <property type="match status" value="1"/>
</dbReference>
<evidence type="ECO:0000256" key="1">
    <source>
        <dbReference type="ARBA" id="ARBA00000013"/>
    </source>
</evidence>
<feature type="binding site" evidence="17">
    <location>
        <position position="438"/>
    </location>
    <ligand>
        <name>AMP</name>
        <dbReference type="ChEBI" id="CHEBI:456215"/>
    </ligand>
</feature>
<feature type="binding site" evidence="18">
    <location>
        <position position="65"/>
    </location>
    <ligand>
        <name>K(+)</name>
        <dbReference type="ChEBI" id="CHEBI:29103"/>
    </ligand>
</feature>
<comment type="subunit">
    <text evidence="17">Homotetramer.</text>
</comment>
<evidence type="ECO:0000256" key="12">
    <source>
        <dbReference type="ARBA" id="ARBA00023239"/>
    </source>
</evidence>
<comment type="catalytic activity">
    <reaction evidence="1 18 19">
        <text>(6R)-NADHX = (6S)-NADHX</text>
        <dbReference type="Rhea" id="RHEA:32215"/>
        <dbReference type="ChEBI" id="CHEBI:64074"/>
        <dbReference type="ChEBI" id="CHEBI:64075"/>
        <dbReference type="EC" id="5.1.99.6"/>
    </reaction>
</comment>
<evidence type="ECO:0000256" key="19">
    <source>
        <dbReference type="PIRNR" id="PIRNR017184"/>
    </source>
</evidence>
<dbReference type="EC" id="4.2.1.136" evidence="19"/>
<gene>
    <name evidence="17" type="primary">nnrD</name>
    <name evidence="18" type="synonym">nnrE</name>
    <name evidence="22" type="ORF">CRN52_16315</name>
</gene>
<evidence type="ECO:0000256" key="10">
    <source>
        <dbReference type="ARBA" id="ARBA00023027"/>
    </source>
</evidence>
<comment type="cofactor">
    <cofactor evidence="17">
        <name>Mg(2+)</name>
        <dbReference type="ChEBI" id="CHEBI:18420"/>
    </cofactor>
</comment>
<dbReference type="InterPro" id="IPR030677">
    <property type="entry name" value="Nnr"/>
</dbReference>
<comment type="caution">
    <text evidence="18">Lacks conserved residue(s) required for the propagation of feature annotation.</text>
</comment>
<feature type="binding site" evidence="17">
    <location>
        <position position="373"/>
    </location>
    <ligand>
        <name>(6S)-NADPHX</name>
        <dbReference type="ChEBI" id="CHEBI:64076"/>
    </ligand>
</feature>
<comment type="caution">
    <text evidence="22">The sequence shown here is derived from an EMBL/GenBank/DDBJ whole genome shotgun (WGS) entry which is preliminary data.</text>
</comment>
<keyword evidence="13" id="KW-0511">Multifunctional enzyme</keyword>
<reference evidence="22 23" key="1">
    <citation type="journal article" date="2018" name="Front. Microbiol.">
        <title>Phylogeny of Vibrio vulnificus from the Analysis of the Core-Genome: Implications for Intra-Species Taxonomy.</title>
        <authorList>
            <person name="Roig F.J."/>
            <person name="Gonzalez-Candelas F."/>
            <person name="Sanjuan E."/>
            <person name="Fouz B."/>
            <person name="Feil E.J."/>
            <person name="Llorens C."/>
            <person name="Baker-Austin C."/>
            <person name="Oliver J.D."/>
            <person name="Danin-Poleg Y."/>
            <person name="Gibas C.J."/>
            <person name="Kashi Y."/>
            <person name="Gulig P.A."/>
            <person name="Morrison S.S."/>
            <person name="Amaro C."/>
        </authorList>
    </citation>
    <scope>NUCLEOTIDE SEQUENCE [LARGE SCALE GENOMIC DNA]</scope>
    <source>
        <strain evidence="22 23">CECT4608</strain>
    </source>
</reference>
<accession>A0A2S3R027</accession>
<keyword evidence="7 17" id="KW-0067">ATP-binding</keyword>
<comment type="catalytic activity">
    <reaction evidence="2 18 19">
        <text>(6R)-NADPHX = (6S)-NADPHX</text>
        <dbReference type="Rhea" id="RHEA:32227"/>
        <dbReference type="ChEBI" id="CHEBI:64076"/>
        <dbReference type="ChEBI" id="CHEBI:64077"/>
        <dbReference type="EC" id="5.1.99.6"/>
    </reaction>
</comment>
<dbReference type="SUPFAM" id="SSF53613">
    <property type="entry name" value="Ribokinase-like"/>
    <property type="match status" value="1"/>
</dbReference>
<sequence>MTAMDLRKALYTAKQVREGEVDAAANAGVTLYELMERAGRATFAVILNYYPAVSRLCVLCGKGNNGGDGYVVARLARQQGLHVVLIQSGDAESLSGDAKQAQQAWRDAGGEISDTTSLNAALSDCDLVVDALLGTGLAGAARDEMAKVIDTVNLAGKPIVSVDIPSGLCADTGQAFPDAIHADHTITFIGTKQGLVTGKARAFCGVIHFADLGIGAEFSKLVPSFKMTIERDEIAQWRLTRDRCAHKGDHGRVVLLGGNRGMSGAISLAATACARSGAGLVAALTHPESALPLQIHCPEVMTLGYNEDKRELEKKLDWADVLVVGPGLGTDEWAKKRWNDIANFQGPMVLDADGLNWLARYPNHNDQRIITPHPGEAARLLGCSVNEVEADRFAAISVLQSQYGGVVVLKGAGTLICDGTQTFVCSAGNPGMATGGMGDVLSGVIGALLAQKLPLLRAASLGVLLHSCAADICATEKGEIGLLASDLFDKIRQLLNAD</sequence>
<dbReference type="InterPro" id="IPR004443">
    <property type="entry name" value="YjeF_N_dom"/>
</dbReference>
<dbReference type="PROSITE" id="PS51383">
    <property type="entry name" value="YJEF_C_3"/>
    <property type="match status" value="1"/>
</dbReference>
<dbReference type="PIRSF" id="PIRSF017184">
    <property type="entry name" value="Nnr"/>
    <property type="match status" value="1"/>
</dbReference>
<evidence type="ECO:0000256" key="3">
    <source>
        <dbReference type="ARBA" id="ARBA00006001"/>
    </source>
</evidence>
<comment type="similarity">
    <text evidence="3 19">In the N-terminal section; belongs to the NnrE/AIBP family.</text>
</comment>
<feature type="binding site" evidence="18">
    <location>
        <position position="166"/>
    </location>
    <ligand>
        <name>K(+)</name>
        <dbReference type="ChEBI" id="CHEBI:29103"/>
    </ligand>
</feature>
<dbReference type="HAMAP" id="MF_01965">
    <property type="entry name" value="NADHX_dehydratase"/>
    <property type="match status" value="1"/>
</dbReference>
<evidence type="ECO:0000259" key="21">
    <source>
        <dbReference type="PROSITE" id="PS51385"/>
    </source>
</evidence>
<evidence type="ECO:0000313" key="22">
    <source>
        <dbReference type="EMBL" id="POB45539.1"/>
    </source>
</evidence>
<evidence type="ECO:0000256" key="7">
    <source>
        <dbReference type="ARBA" id="ARBA00022840"/>
    </source>
</evidence>
<protein>
    <recommendedName>
        <fullName evidence="19">Bifunctional NAD(P)H-hydrate repair enzyme</fullName>
    </recommendedName>
    <alternativeName>
        <fullName evidence="19">Nicotinamide nucleotide repair protein</fullName>
    </alternativeName>
    <domain>
        <recommendedName>
            <fullName evidence="19">ADP-dependent (S)-NAD(P)H-hydrate dehydratase</fullName>
            <ecNumber evidence="19">4.2.1.136</ecNumber>
        </recommendedName>
        <alternativeName>
            <fullName evidence="19">ADP-dependent NAD(P)HX dehydratase</fullName>
        </alternativeName>
    </domain>
    <domain>
        <recommendedName>
            <fullName evidence="19">NAD(P)H-hydrate epimerase</fullName>
            <ecNumber evidence="19">5.1.99.6</ecNumber>
        </recommendedName>
    </domain>
</protein>
<comment type="catalytic activity">
    <reaction evidence="16 17 19">
        <text>(6S)-NADPHX + ADP = AMP + phosphate + NADPH + H(+)</text>
        <dbReference type="Rhea" id="RHEA:32235"/>
        <dbReference type="ChEBI" id="CHEBI:15378"/>
        <dbReference type="ChEBI" id="CHEBI:43474"/>
        <dbReference type="ChEBI" id="CHEBI:57783"/>
        <dbReference type="ChEBI" id="CHEBI:64076"/>
        <dbReference type="ChEBI" id="CHEBI:456215"/>
        <dbReference type="ChEBI" id="CHEBI:456216"/>
        <dbReference type="EC" id="4.2.1.136"/>
    </reaction>
</comment>
<keyword evidence="6 17" id="KW-0547">Nucleotide-binding</keyword>
<dbReference type="Pfam" id="PF03853">
    <property type="entry name" value="YjeF_N"/>
    <property type="match status" value="1"/>
</dbReference>
<comment type="function">
    <text evidence="17">Catalyzes the dehydration of the S-form of NAD(P)HX at the expense of ADP, which is converted to AMP. Together with NAD(P)HX epimerase, which catalyzes the epimerization of the S- and R-forms, the enzyme allows the repair of both epimers of NAD(P)HX, a damaged form of NAD(P)H that is a result of enzymatic or heat-dependent hydration.</text>
</comment>
<dbReference type="GO" id="GO:0052856">
    <property type="term" value="F:NAD(P)HX epimerase activity"/>
    <property type="evidence" value="ECO:0007669"/>
    <property type="project" value="UniProtKB-UniRule"/>
</dbReference>
<dbReference type="HAMAP" id="MF_01966">
    <property type="entry name" value="NADHX_epimerase"/>
    <property type="match status" value="1"/>
</dbReference>
<dbReference type="RefSeq" id="WP_103200773.1">
    <property type="nucleotide sequence ID" value="NZ_JASMUA010000010.1"/>
</dbReference>
<feature type="binding site" evidence="18">
    <location>
        <begin position="134"/>
        <end position="140"/>
    </location>
    <ligand>
        <name>(6S)-NADPHX</name>
        <dbReference type="ChEBI" id="CHEBI:64076"/>
    </ligand>
</feature>
<dbReference type="GO" id="GO:0052855">
    <property type="term" value="F:ADP-dependent NAD(P)H-hydrate dehydratase activity"/>
    <property type="evidence" value="ECO:0007669"/>
    <property type="project" value="UniProtKB-UniRule"/>
</dbReference>
<keyword evidence="11 18" id="KW-0413">Isomerase</keyword>
<keyword evidence="9 18" id="KW-0630">Potassium</keyword>
<feature type="binding site" evidence="17">
    <location>
        <position position="439"/>
    </location>
    <ligand>
        <name>(6S)-NADPHX</name>
        <dbReference type="ChEBI" id="CHEBI:64076"/>
    </ligand>
</feature>
<keyword evidence="8 17" id="KW-0521">NADP</keyword>
<dbReference type="InterPro" id="IPR017953">
    <property type="entry name" value="Carbohydrate_kinase_pred_CS"/>
</dbReference>
<feature type="binding site" evidence="18">
    <location>
        <position position="130"/>
    </location>
    <ligand>
        <name>K(+)</name>
        <dbReference type="ChEBI" id="CHEBI:29103"/>
    </ligand>
</feature>
<comment type="similarity">
    <text evidence="17">Belongs to the NnrD/CARKD family.</text>
</comment>
<evidence type="ECO:0000256" key="14">
    <source>
        <dbReference type="ARBA" id="ARBA00025153"/>
    </source>
</evidence>
<dbReference type="Gene3D" id="3.40.50.10260">
    <property type="entry name" value="YjeF N-terminal domain"/>
    <property type="match status" value="1"/>
</dbReference>
<dbReference type="CDD" id="cd01171">
    <property type="entry name" value="YXKO-related"/>
    <property type="match status" value="1"/>
</dbReference>
<feature type="domain" description="YjeF C-terminal" evidence="20">
    <location>
        <begin position="230"/>
        <end position="498"/>
    </location>
</feature>
<feature type="domain" description="YjeF N-terminal" evidence="21">
    <location>
        <begin position="16"/>
        <end position="220"/>
    </location>
</feature>
<name>A0A2S3R027_VIBVL</name>
<dbReference type="Pfam" id="PF01256">
    <property type="entry name" value="Carb_kinase"/>
    <property type="match status" value="1"/>
</dbReference>
<dbReference type="InterPro" id="IPR029056">
    <property type="entry name" value="Ribokinase-like"/>
</dbReference>
<comment type="catalytic activity">
    <reaction evidence="15 17 19">
        <text>(6S)-NADHX + ADP = AMP + phosphate + NADH + H(+)</text>
        <dbReference type="Rhea" id="RHEA:32223"/>
        <dbReference type="ChEBI" id="CHEBI:15378"/>
        <dbReference type="ChEBI" id="CHEBI:43474"/>
        <dbReference type="ChEBI" id="CHEBI:57945"/>
        <dbReference type="ChEBI" id="CHEBI:64074"/>
        <dbReference type="ChEBI" id="CHEBI:456215"/>
        <dbReference type="ChEBI" id="CHEBI:456216"/>
        <dbReference type="EC" id="4.2.1.136"/>
    </reaction>
</comment>
<dbReference type="PANTHER" id="PTHR12592">
    <property type="entry name" value="ATP-DEPENDENT (S)-NAD(P)H-HYDRATE DEHYDRATASE FAMILY MEMBER"/>
    <property type="match status" value="1"/>
</dbReference>
<dbReference type="NCBIfam" id="TIGR00196">
    <property type="entry name" value="yjeF_cterm"/>
    <property type="match status" value="1"/>
</dbReference>
<evidence type="ECO:0000256" key="4">
    <source>
        <dbReference type="ARBA" id="ARBA00009524"/>
    </source>
</evidence>
<dbReference type="EMBL" id="PDGH01000113">
    <property type="protein sequence ID" value="POB45539.1"/>
    <property type="molecule type" value="Genomic_DNA"/>
</dbReference>
<dbReference type="AlphaFoldDB" id="A0A2S3R027"/>
<keyword evidence="12 17" id="KW-0456">Lyase</keyword>
<evidence type="ECO:0000313" key="23">
    <source>
        <dbReference type="Proteomes" id="UP000237466"/>
    </source>
</evidence>
<dbReference type="GO" id="GO:0005524">
    <property type="term" value="F:ATP binding"/>
    <property type="evidence" value="ECO:0007669"/>
    <property type="project" value="UniProtKB-UniRule"/>
</dbReference>
<dbReference type="FunFam" id="3.40.50.10260:FF:000003">
    <property type="entry name" value="Multifunctional fusion protein"/>
    <property type="match status" value="1"/>
</dbReference>
<evidence type="ECO:0000256" key="6">
    <source>
        <dbReference type="ARBA" id="ARBA00022741"/>
    </source>
</evidence>
<dbReference type="Proteomes" id="UP000237466">
    <property type="component" value="Unassembled WGS sequence"/>
</dbReference>
<evidence type="ECO:0000256" key="13">
    <source>
        <dbReference type="ARBA" id="ARBA00023268"/>
    </source>
</evidence>
<evidence type="ECO:0000256" key="9">
    <source>
        <dbReference type="ARBA" id="ARBA00022958"/>
    </source>
</evidence>
<comment type="similarity">
    <text evidence="18">Belongs to the NnrE/AIBP family.</text>
</comment>
<feature type="binding site" evidence="18">
    <location>
        <position position="163"/>
    </location>
    <ligand>
        <name>(6S)-NADPHX</name>
        <dbReference type="ChEBI" id="CHEBI:64076"/>
    </ligand>
</feature>
<comment type="function">
    <text evidence="14 19">Bifunctional enzyme that catalyzes the epimerization of the S- and R-forms of NAD(P)HX and the dehydration of the S-form of NAD(P)HX at the expense of ADP, which is converted to AMP. This allows the repair of both epimers of NAD(P)HX, a damaged form of NAD(P)H that is a result of enzymatic or heat-dependent hydration.</text>
</comment>
<feature type="binding site" evidence="18">
    <location>
        <begin position="64"/>
        <end position="68"/>
    </location>
    <ligand>
        <name>(6S)-NADPHX</name>
        <dbReference type="ChEBI" id="CHEBI:64076"/>
    </ligand>
</feature>
<evidence type="ECO:0000256" key="15">
    <source>
        <dbReference type="ARBA" id="ARBA00048238"/>
    </source>
</evidence>
<dbReference type="NCBIfam" id="TIGR00197">
    <property type="entry name" value="yjeF_nterm"/>
    <property type="match status" value="1"/>
</dbReference>
<dbReference type="PANTHER" id="PTHR12592:SF0">
    <property type="entry name" value="ATP-DEPENDENT (S)-NAD(P)H-HYDRATE DEHYDRATASE"/>
    <property type="match status" value="1"/>
</dbReference>
<dbReference type="GO" id="GO:0046496">
    <property type="term" value="P:nicotinamide nucleotide metabolic process"/>
    <property type="evidence" value="ECO:0007669"/>
    <property type="project" value="UniProtKB-UniRule"/>
</dbReference>
<evidence type="ECO:0000256" key="17">
    <source>
        <dbReference type="HAMAP-Rule" id="MF_01965"/>
    </source>
</evidence>
<dbReference type="EC" id="5.1.99.6" evidence="19"/>
<evidence type="ECO:0000256" key="16">
    <source>
        <dbReference type="ARBA" id="ARBA00049209"/>
    </source>
</evidence>
<dbReference type="Gene3D" id="3.40.1190.20">
    <property type="match status" value="1"/>
</dbReference>
<comment type="cofactor">
    <cofactor evidence="18 19">
        <name>K(+)</name>
        <dbReference type="ChEBI" id="CHEBI:29103"/>
    </cofactor>
    <text evidence="18 19">Binds 1 potassium ion per subunit.</text>
</comment>
<dbReference type="GO" id="GO:0110051">
    <property type="term" value="P:metabolite repair"/>
    <property type="evidence" value="ECO:0007669"/>
    <property type="project" value="TreeGrafter"/>
</dbReference>
<evidence type="ECO:0000256" key="2">
    <source>
        <dbReference type="ARBA" id="ARBA00000909"/>
    </source>
</evidence>
<evidence type="ECO:0000256" key="18">
    <source>
        <dbReference type="HAMAP-Rule" id="MF_01966"/>
    </source>
</evidence>
<feature type="binding site" evidence="17">
    <location>
        <begin position="410"/>
        <end position="414"/>
    </location>
    <ligand>
        <name>AMP</name>
        <dbReference type="ChEBI" id="CHEBI:456215"/>
    </ligand>
</feature>